<dbReference type="EMBL" id="GEGO01001312">
    <property type="protein sequence ID" value="JAR94092.1"/>
    <property type="molecule type" value="Transcribed_RNA"/>
</dbReference>
<keyword evidence="1" id="KW-0812">Transmembrane</keyword>
<accession>A0A147BUA0</accession>
<evidence type="ECO:0000256" key="1">
    <source>
        <dbReference type="SAM" id="Phobius"/>
    </source>
</evidence>
<keyword evidence="1" id="KW-1133">Transmembrane helix</keyword>
<keyword evidence="1" id="KW-0472">Membrane</keyword>
<protein>
    <submittedName>
        <fullName evidence="2">Uncharacterized protein</fullName>
    </submittedName>
</protein>
<organism evidence="2">
    <name type="scientific">Ixodes ricinus</name>
    <name type="common">Common tick</name>
    <name type="synonym">Acarus ricinus</name>
    <dbReference type="NCBI Taxonomy" id="34613"/>
    <lineage>
        <taxon>Eukaryota</taxon>
        <taxon>Metazoa</taxon>
        <taxon>Ecdysozoa</taxon>
        <taxon>Arthropoda</taxon>
        <taxon>Chelicerata</taxon>
        <taxon>Arachnida</taxon>
        <taxon>Acari</taxon>
        <taxon>Parasitiformes</taxon>
        <taxon>Ixodida</taxon>
        <taxon>Ixodoidea</taxon>
        <taxon>Ixodidae</taxon>
        <taxon>Ixodinae</taxon>
        <taxon>Ixodes</taxon>
    </lineage>
</organism>
<sequence>MNVHLVNTCCWQDVLLALCFCVITQVGGLGGIWGDIFQTDCCKVWGLFWERGSAKKKKNDALVICGVYGILFFVVVNFANKHSTKEYTEEKKRCA</sequence>
<feature type="transmembrane region" description="Helical" evidence="1">
    <location>
        <begin position="61"/>
        <end position="79"/>
    </location>
</feature>
<evidence type="ECO:0000313" key="2">
    <source>
        <dbReference type="EMBL" id="JAR94092.1"/>
    </source>
</evidence>
<proteinExistence type="predicted"/>
<name>A0A147BUA0_IXORI</name>
<dbReference type="AlphaFoldDB" id="A0A147BUA0"/>
<reference evidence="2" key="1">
    <citation type="journal article" date="2018" name="PLoS Negl. Trop. Dis.">
        <title>Sialome diversity of ticks revealed by RNAseq of single tick salivary glands.</title>
        <authorList>
            <person name="Perner J."/>
            <person name="Kropackova S."/>
            <person name="Kopacek P."/>
            <person name="Ribeiro J.M."/>
        </authorList>
    </citation>
    <scope>NUCLEOTIDE SEQUENCE</scope>
    <source>
        <strain evidence="2">Siblings of single egg batch collected in Ceske Budejovice</strain>
        <tissue evidence="2">Salivary glands</tissue>
    </source>
</reference>